<proteinExistence type="predicted"/>
<name>A0A330HNW0_9HYPH</name>
<organism evidence="2 3">
    <name type="scientific">Mesorhizobium hawassense</name>
    <dbReference type="NCBI Taxonomy" id="1209954"/>
    <lineage>
        <taxon>Bacteria</taxon>
        <taxon>Pseudomonadati</taxon>
        <taxon>Pseudomonadota</taxon>
        <taxon>Alphaproteobacteria</taxon>
        <taxon>Hyphomicrobiales</taxon>
        <taxon>Phyllobacteriaceae</taxon>
        <taxon>Mesorhizobium</taxon>
    </lineage>
</organism>
<sequence>MRKLLALCVLAIVAFTSFWVLAIVEIASLFWDYRETASMARNRGSGAPPPMLDEPDGVPTHAAPSENGTNRAYAVDESAAALTSANWQGRPLTR</sequence>
<dbReference type="OrthoDB" id="9990431at2"/>
<gene>
    <name evidence="2" type="ORF">DPM33_12765</name>
</gene>
<dbReference type="RefSeq" id="WP_112097794.1">
    <property type="nucleotide sequence ID" value="NZ_QMBP01000005.1"/>
</dbReference>
<dbReference type="AlphaFoldDB" id="A0A330HNW0"/>
<evidence type="ECO:0000313" key="3">
    <source>
        <dbReference type="Proteomes" id="UP000251558"/>
    </source>
</evidence>
<reference evidence="3" key="1">
    <citation type="submission" date="2018-06" db="EMBL/GenBank/DDBJ databases">
        <authorList>
            <person name="Helene L.C."/>
            <person name="Dall'Agnol R."/>
            <person name="Delamuta J.R."/>
            <person name="Hungria M."/>
        </authorList>
    </citation>
    <scope>NUCLEOTIDE SEQUENCE [LARGE SCALE GENOMIC DNA]</scope>
    <source>
        <strain evidence="3">AC99b</strain>
    </source>
</reference>
<evidence type="ECO:0000313" key="2">
    <source>
        <dbReference type="EMBL" id="RAZ90396.1"/>
    </source>
</evidence>
<keyword evidence="3" id="KW-1185">Reference proteome</keyword>
<feature type="region of interest" description="Disordered" evidence="1">
    <location>
        <begin position="42"/>
        <end position="70"/>
    </location>
</feature>
<dbReference type="EMBL" id="QMBP01000005">
    <property type="protein sequence ID" value="RAZ90396.1"/>
    <property type="molecule type" value="Genomic_DNA"/>
</dbReference>
<evidence type="ECO:0000256" key="1">
    <source>
        <dbReference type="SAM" id="MobiDB-lite"/>
    </source>
</evidence>
<dbReference type="Proteomes" id="UP000251558">
    <property type="component" value="Unassembled WGS sequence"/>
</dbReference>
<reference evidence="2 3" key="2">
    <citation type="submission" date="2018-07" db="EMBL/GenBank/DDBJ databases">
        <title>Diversity of Mesorhizobium strains in Brazil.</title>
        <authorList>
            <person name="Helene L.C.F."/>
            <person name="Dall'Agnol R."/>
            <person name="Delamuta J.R.M."/>
            <person name="Hungria M."/>
        </authorList>
    </citation>
    <scope>NUCLEOTIDE SEQUENCE [LARGE SCALE GENOMIC DNA]</scope>
    <source>
        <strain evidence="2 3">AC99b</strain>
    </source>
</reference>
<protein>
    <submittedName>
        <fullName evidence="2">Uncharacterized protein</fullName>
    </submittedName>
</protein>
<accession>A0A330HNW0</accession>
<comment type="caution">
    <text evidence="2">The sequence shown here is derived from an EMBL/GenBank/DDBJ whole genome shotgun (WGS) entry which is preliminary data.</text>
</comment>